<dbReference type="EMBL" id="QGKX02000088">
    <property type="protein sequence ID" value="KAF3589210.1"/>
    <property type="molecule type" value="Genomic_DNA"/>
</dbReference>
<keyword evidence="9" id="KW-0472">Membrane</keyword>
<dbReference type="InterPro" id="IPR025298">
    <property type="entry name" value="DUF4094"/>
</dbReference>
<sequence>MTTKMKGGGGGGEHSSSRSSASRRWTLLLCLGSFCVGMFFTDRQKETRATEESQVKPTKNEGFRRDLLHNFSEPSGCCEETYCSLLKNIASSVRFPLPKEDIALGELYVQAGTLMHKCADIFVLLMRLRQAVDHPYLVVYSQSSGANANLNDENKKEHECGLCHEPAKDSVVTSCAHVFCKACLIDFSASLGKVSCPKCSKLLTMGWTTNADTEQQAESKTTLKGFRASSIMNQINLNDFQTSTKIEALREEIRLMVERDVSAKAILFSQFTSFLELINYTLGKVISLCYVSVIILTFVFKQNETLFCLQHSVGLVASNWWEQCPRAARDVAINKFREDPDCKVFLMSMKAGGVALNLTVASHVFIMEPWWNPAVERQAQDRIHRIGQYKPIREKLYRSEEGSNVKIDQSPLSVPFPHLIPFP</sequence>
<dbReference type="InterPro" id="IPR027370">
    <property type="entry name" value="Znf-RING_euk"/>
</dbReference>
<evidence type="ECO:0000256" key="6">
    <source>
        <dbReference type="ARBA" id="ARBA00022833"/>
    </source>
</evidence>
<dbReference type="InterPro" id="IPR027417">
    <property type="entry name" value="P-loop_NTPase"/>
</dbReference>
<dbReference type="SMART" id="SM00184">
    <property type="entry name" value="RING"/>
    <property type="match status" value="1"/>
</dbReference>
<evidence type="ECO:0000259" key="11">
    <source>
        <dbReference type="PROSITE" id="PS51194"/>
    </source>
</evidence>
<dbReference type="InterPro" id="IPR001841">
    <property type="entry name" value="Znf_RING"/>
</dbReference>
<dbReference type="Pfam" id="PF13445">
    <property type="entry name" value="zf-RING_UBOX"/>
    <property type="match status" value="1"/>
</dbReference>
<dbReference type="InterPro" id="IPR001650">
    <property type="entry name" value="Helicase_C-like"/>
</dbReference>
<dbReference type="PROSITE" id="PS00518">
    <property type="entry name" value="ZF_RING_1"/>
    <property type="match status" value="1"/>
</dbReference>
<dbReference type="GO" id="GO:0008094">
    <property type="term" value="F:ATP-dependent activity, acting on DNA"/>
    <property type="evidence" value="ECO:0007669"/>
    <property type="project" value="TreeGrafter"/>
</dbReference>
<keyword evidence="9" id="KW-1133">Transmembrane helix</keyword>
<dbReference type="Pfam" id="PF13334">
    <property type="entry name" value="DUF4094"/>
    <property type="match status" value="1"/>
</dbReference>
<reference evidence="12" key="1">
    <citation type="submission" date="2019-12" db="EMBL/GenBank/DDBJ databases">
        <title>Genome sequencing and annotation of Brassica cretica.</title>
        <authorList>
            <person name="Studholme D.J."/>
            <person name="Sarris P."/>
        </authorList>
    </citation>
    <scope>NUCLEOTIDE SEQUENCE</scope>
    <source>
        <strain evidence="12">PFS-109/04</strain>
        <tissue evidence="12">Leaf</tissue>
    </source>
</reference>
<dbReference type="CDD" id="cd18793">
    <property type="entry name" value="SF2_C_SNF"/>
    <property type="match status" value="1"/>
</dbReference>
<keyword evidence="3 8" id="KW-0863">Zinc-finger</keyword>
<dbReference type="Pfam" id="PF00271">
    <property type="entry name" value="Helicase_C"/>
    <property type="match status" value="1"/>
</dbReference>
<dbReference type="PANTHER" id="PTHR45626">
    <property type="entry name" value="TRANSCRIPTION TERMINATION FACTOR 2-RELATED"/>
    <property type="match status" value="1"/>
</dbReference>
<dbReference type="Gene3D" id="3.40.50.300">
    <property type="entry name" value="P-loop containing nucleotide triphosphate hydrolases"/>
    <property type="match status" value="1"/>
</dbReference>
<dbReference type="GO" id="GO:0006289">
    <property type="term" value="P:nucleotide-excision repair"/>
    <property type="evidence" value="ECO:0007669"/>
    <property type="project" value="TreeGrafter"/>
</dbReference>
<keyword evidence="1" id="KW-0479">Metal-binding</keyword>
<dbReference type="SMART" id="SM00490">
    <property type="entry name" value="HELICc"/>
    <property type="match status" value="1"/>
</dbReference>
<keyword evidence="2" id="KW-0547">Nucleotide-binding</keyword>
<evidence type="ECO:0000256" key="5">
    <source>
        <dbReference type="ARBA" id="ARBA00022806"/>
    </source>
</evidence>
<evidence type="ECO:0000313" key="12">
    <source>
        <dbReference type="EMBL" id="KAF3589210.1"/>
    </source>
</evidence>
<evidence type="ECO:0000256" key="9">
    <source>
        <dbReference type="SAM" id="Phobius"/>
    </source>
</evidence>
<feature type="transmembrane region" description="Helical" evidence="9">
    <location>
        <begin position="277"/>
        <end position="300"/>
    </location>
</feature>
<comment type="caution">
    <text evidence="12">The sequence shown here is derived from an EMBL/GenBank/DDBJ whole genome shotgun (WGS) entry which is preliminary data.</text>
</comment>
<dbReference type="Proteomes" id="UP000712600">
    <property type="component" value="Unassembled WGS sequence"/>
</dbReference>
<feature type="domain" description="Helicase C-terminal" evidence="11">
    <location>
        <begin position="241"/>
        <end position="423"/>
    </location>
</feature>
<keyword evidence="6" id="KW-0862">Zinc</keyword>
<dbReference type="SUPFAM" id="SSF52540">
    <property type="entry name" value="P-loop containing nucleoside triphosphate hydrolases"/>
    <property type="match status" value="1"/>
</dbReference>
<dbReference type="GO" id="GO:0016787">
    <property type="term" value="F:hydrolase activity"/>
    <property type="evidence" value="ECO:0007669"/>
    <property type="project" value="UniProtKB-KW"/>
</dbReference>
<name>A0A8S9S7J6_BRACR</name>
<keyword evidence="9" id="KW-0812">Transmembrane</keyword>
<evidence type="ECO:0000256" key="4">
    <source>
        <dbReference type="ARBA" id="ARBA00022801"/>
    </source>
</evidence>
<keyword evidence="7" id="KW-0067">ATP-binding</keyword>
<dbReference type="PROSITE" id="PS51194">
    <property type="entry name" value="HELICASE_CTER"/>
    <property type="match status" value="1"/>
</dbReference>
<dbReference type="Gene3D" id="3.30.40.10">
    <property type="entry name" value="Zinc/RING finger domain, C3HC4 (zinc finger)"/>
    <property type="match status" value="1"/>
</dbReference>
<protein>
    <recommendedName>
        <fullName evidence="14">RING-type domain-containing protein</fullName>
    </recommendedName>
</protein>
<organism evidence="12 13">
    <name type="scientific">Brassica cretica</name>
    <name type="common">Mustard</name>
    <dbReference type="NCBI Taxonomy" id="69181"/>
    <lineage>
        <taxon>Eukaryota</taxon>
        <taxon>Viridiplantae</taxon>
        <taxon>Streptophyta</taxon>
        <taxon>Embryophyta</taxon>
        <taxon>Tracheophyta</taxon>
        <taxon>Spermatophyta</taxon>
        <taxon>Magnoliopsida</taxon>
        <taxon>eudicotyledons</taxon>
        <taxon>Gunneridae</taxon>
        <taxon>Pentapetalae</taxon>
        <taxon>rosids</taxon>
        <taxon>malvids</taxon>
        <taxon>Brassicales</taxon>
        <taxon>Brassicaceae</taxon>
        <taxon>Brassiceae</taxon>
        <taxon>Brassica</taxon>
    </lineage>
</organism>
<accession>A0A8S9S7J6</accession>
<dbReference type="PROSITE" id="PS50089">
    <property type="entry name" value="ZF_RING_2"/>
    <property type="match status" value="1"/>
</dbReference>
<dbReference type="AlphaFoldDB" id="A0A8S9S7J6"/>
<proteinExistence type="predicted"/>
<dbReference type="GO" id="GO:0140096">
    <property type="term" value="F:catalytic activity, acting on a protein"/>
    <property type="evidence" value="ECO:0007669"/>
    <property type="project" value="UniProtKB-ARBA"/>
</dbReference>
<dbReference type="InterPro" id="IPR049730">
    <property type="entry name" value="SNF2/RAD54-like_C"/>
</dbReference>
<evidence type="ECO:0000256" key="3">
    <source>
        <dbReference type="ARBA" id="ARBA00022771"/>
    </source>
</evidence>
<dbReference type="GO" id="GO:0008270">
    <property type="term" value="F:zinc ion binding"/>
    <property type="evidence" value="ECO:0007669"/>
    <property type="project" value="UniProtKB-KW"/>
</dbReference>
<dbReference type="InterPro" id="IPR017907">
    <property type="entry name" value="Znf_RING_CS"/>
</dbReference>
<dbReference type="PANTHER" id="PTHR45626:SF29">
    <property type="entry name" value="BNAA10G03160D PROTEIN"/>
    <property type="match status" value="1"/>
</dbReference>
<dbReference type="GO" id="GO:0005634">
    <property type="term" value="C:nucleus"/>
    <property type="evidence" value="ECO:0007669"/>
    <property type="project" value="TreeGrafter"/>
</dbReference>
<dbReference type="InterPro" id="IPR013083">
    <property type="entry name" value="Znf_RING/FYVE/PHD"/>
</dbReference>
<evidence type="ECO:0008006" key="14">
    <source>
        <dbReference type="Google" id="ProtNLM"/>
    </source>
</evidence>
<evidence type="ECO:0000313" key="13">
    <source>
        <dbReference type="Proteomes" id="UP000712600"/>
    </source>
</evidence>
<evidence type="ECO:0000259" key="10">
    <source>
        <dbReference type="PROSITE" id="PS50089"/>
    </source>
</evidence>
<dbReference type="GO" id="GO:0005524">
    <property type="term" value="F:ATP binding"/>
    <property type="evidence" value="ECO:0007669"/>
    <property type="project" value="UniProtKB-KW"/>
</dbReference>
<evidence type="ECO:0000256" key="8">
    <source>
        <dbReference type="PROSITE-ProRule" id="PRU00175"/>
    </source>
</evidence>
<dbReference type="SUPFAM" id="SSF57850">
    <property type="entry name" value="RING/U-box"/>
    <property type="match status" value="1"/>
</dbReference>
<keyword evidence="4" id="KW-0378">Hydrolase</keyword>
<dbReference type="GO" id="GO:0004386">
    <property type="term" value="F:helicase activity"/>
    <property type="evidence" value="ECO:0007669"/>
    <property type="project" value="UniProtKB-KW"/>
</dbReference>
<dbReference type="InterPro" id="IPR050628">
    <property type="entry name" value="SNF2_RAD54_helicase_TF"/>
</dbReference>
<keyword evidence="5" id="KW-0347">Helicase</keyword>
<evidence type="ECO:0000256" key="1">
    <source>
        <dbReference type="ARBA" id="ARBA00022723"/>
    </source>
</evidence>
<feature type="domain" description="RING-type" evidence="10">
    <location>
        <begin position="160"/>
        <end position="200"/>
    </location>
</feature>
<evidence type="ECO:0000256" key="7">
    <source>
        <dbReference type="ARBA" id="ARBA00022840"/>
    </source>
</evidence>
<gene>
    <name evidence="12" type="ORF">F2Q69_00025895</name>
</gene>
<evidence type="ECO:0000256" key="2">
    <source>
        <dbReference type="ARBA" id="ARBA00022741"/>
    </source>
</evidence>